<dbReference type="EMBL" id="CP028130">
    <property type="protein sequence ID" value="AZZ56111.1"/>
    <property type="molecule type" value="Genomic_DNA"/>
</dbReference>
<evidence type="ECO:0000256" key="1">
    <source>
        <dbReference type="ARBA" id="ARBA00006499"/>
    </source>
</evidence>
<feature type="domain" description="Phospholipase/carboxylesterase/thioesterase" evidence="3">
    <location>
        <begin position="48"/>
        <end position="239"/>
    </location>
</feature>
<dbReference type="Pfam" id="PF02230">
    <property type="entry name" value="Abhydrolase_2"/>
    <property type="match status" value="1"/>
</dbReference>
<proteinExistence type="inferred from homology"/>
<sequence>MVPFLPDAKALRATSATGASGASGEDGQVGIDANAVLWSSSERDHGGRPLLVLLHGYGSHEGDLFSLGAYLPLEPVLASLRAPLPLGGGANAWWSLQVPLDPDQPRADPTAVEEAVGGVLDWLDALEYSGPVGLLGFSQGAALAVQLLRRAPGRFAFAVALSGFVVPLAEGDDADERLARDRPAVFWGRGTLDSVIPEQLVRDAGAWFVEHTALDARVYEGVAHGVSQAELADIGTFIRLGFA</sequence>
<name>A0AAD1AH10_9MICO</name>
<accession>A0AAD1AH10</accession>
<reference evidence="4 5" key="1">
    <citation type="submission" date="2018-03" db="EMBL/GenBank/DDBJ databases">
        <title>Bacteriophage NCPPB3778 and a type I-E CRISPR drive the evolution of the US Biological Select Agent, Rathayibacter toxicus.</title>
        <authorList>
            <person name="Davis E.W.II."/>
            <person name="Tabima J.F."/>
            <person name="Weisberg A.J."/>
            <person name="Dantas Lopes L."/>
            <person name="Wiseman M.S."/>
            <person name="Wiseman M.S."/>
            <person name="Pupko T."/>
            <person name="Belcher M.S."/>
            <person name="Sechler A.J."/>
            <person name="Tancos M.A."/>
            <person name="Schroeder B.K."/>
            <person name="Murray T.D."/>
            <person name="Luster D.G."/>
            <person name="Schneider W.L."/>
            <person name="Rogers E."/>
            <person name="Andreote F.D."/>
            <person name="Grunwald N.J."/>
            <person name="Putnam M.L."/>
            <person name="Chang J.H."/>
        </authorList>
    </citation>
    <scope>NUCLEOTIDE SEQUENCE [LARGE SCALE GENOMIC DNA]</scope>
    <source>
        <strain evidence="4 5">NCCPB 2253</strain>
    </source>
</reference>
<dbReference type="KEGG" id="ria:C7V51_09615"/>
<dbReference type="GO" id="GO:0016787">
    <property type="term" value="F:hydrolase activity"/>
    <property type="evidence" value="ECO:0007669"/>
    <property type="project" value="UniProtKB-KW"/>
</dbReference>
<dbReference type="SUPFAM" id="SSF53474">
    <property type="entry name" value="alpha/beta-Hydrolases"/>
    <property type="match status" value="1"/>
</dbReference>
<evidence type="ECO:0000259" key="3">
    <source>
        <dbReference type="Pfam" id="PF02230"/>
    </source>
</evidence>
<evidence type="ECO:0000256" key="2">
    <source>
        <dbReference type="ARBA" id="ARBA00022801"/>
    </source>
</evidence>
<gene>
    <name evidence="4" type="ORF">C7V51_09615</name>
</gene>
<dbReference type="PANTHER" id="PTHR10655:SF17">
    <property type="entry name" value="LYSOPHOSPHOLIPASE-LIKE PROTEIN 1"/>
    <property type="match status" value="1"/>
</dbReference>
<dbReference type="AlphaFoldDB" id="A0AAD1AH10"/>
<dbReference type="Proteomes" id="UP000283946">
    <property type="component" value="Chromosome"/>
</dbReference>
<dbReference type="InterPro" id="IPR050565">
    <property type="entry name" value="LYPA1-2/EST-like"/>
</dbReference>
<dbReference type="Gene3D" id="3.40.50.1820">
    <property type="entry name" value="alpha/beta hydrolase"/>
    <property type="match status" value="1"/>
</dbReference>
<comment type="similarity">
    <text evidence="1">Belongs to the AB hydrolase superfamily. AB hydrolase 2 family.</text>
</comment>
<dbReference type="PANTHER" id="PTHR10655">
    <property type="entry name" value="LYSOPHOSPHOLIPASE-RELATED"/>
    <property type="match status" value="1"/>
</dbReference>
<evidence type="ECO:0000313" key="4">
    <source>
        <dbReference type="EMBL" id="AZZ56111.1"/>
    </source>
</evidence>
<keyword evidence="2" id="KW-0378">Hydrolase</keyword>
<protein>
    <submittedName>
        <fullName evidence="4">Phospholipase</fullName>
    </submittedName>
</protein>
<dbReference type="InterPro" id="IPR029058">
    <property type="entry name" value="AB_hydrolase_fold"/>
</dbReference>
<organism evidence="4 5">
    <name type="scientific">Rathayibacter iranicus</name>
    <dbReference type="NCBI Taxonomy" id="59737"/>
    <lineage>
        <taxon>Bacteria</taxon>
        <taxon>Bacillati</taxon>
        <taxon>Actinomycetota</taxon>
        <taxon>Actinomycetes</taxon>
        <taxon>Micrococcales</taxon>
        <taxon>Microbacteriaceae</taxon>
        <taxon>Rathayibacter</taxon>
    </lineage>
</organism>
<evidence type="ECO:0000313" key="5">
    <source>
        <dbReference type="Proteomes" id="UP000283946"/>
    </source>
</evidence>
<dbReference type="InterPro" id="IPR003140">
    <property type="entry name" value="PLipase/COase/thioEstase"/>
</dbReference>